<dbReference type="InterPro" id="IPR015943">
    <property type="entry name" value="WD40/YVTN_repeat-like_dom_sf"/>
</dbReference>
<dbReference type="SMART" id="SM00320">
    <property type="entry name" value="WD40"/>
    <property type="match status" value="5"/>
</dbReference>
<evidence type="ECO:0000256" key="4">
    <source>
        <dbReference type="SAM" id="MobiDB-lite"/>
    </source>
</evidence>
<name>A0ABN9PFP4_9DINO</name>
<sequence>MEEEEGEKREEAKDLEFFQANPACLVSCSHDGSARVWDIRAADASARRFAVTSSEVYSCSVGRGDSALACAASEKVHLFDAGQGKRLCVYKDCHTDVVNHVRFHPVDTSRLLTGAEDNLVVLLDTNQPREDESMLGVIPNEECVRSFTLVGPGRGTLCCVSTTDDVRIWGLGGESLGAKQAEFLGLRFNELLVRDDGEAFGYVVETFYDEPSGNVFLLAGAGCSGELLFFRMTLQAAVPAAGFRVPTISALQEGGPFEGHSGIVRSALCLSGGVVLTAGEDGRVCAWSEDSSLEAQDPQPEAPRPPRPQRFGLEPSSYGVCRGRGAAARAAPY</sequence>
<evidence type="ECO:0000256" key="1">
    <source>
        <dbReference type="ARBA" id="ARBA00022574"/>
    </source>
</evidence>
<evidence type="ECO:0000256" key="2">
    <source>
        <dbReference type="ARBA" id="ARBA00022737"/>
    </source>
</evidence>
<dbReference type="InterPro" id="IPR039328">
    <property type="entry name" value="WDR89"/>
</dbReference>
<evidence type="ECO:0000313" key="6">
    <source>
        <dbReference type="Proteomes" id="UP001189429"/>
    </source>
</evidence>
<dbReference type="PANTHER" id="PTHR22889">
    <property type="entry name" value="WD REPEAT-CONTAINING PROTEIN 89"/>
    <property type="match status" value="1"/>
</dbReference>
<comment type="caution">
    <text evidence="5">The sequence shown here is derived from an EMBL/GenBank/DDBJ whole genome shotgun (WGS) entry which is preliminary data.</text>
</comment>
<dbReference type="Pfam" id="PF00400">
    <property type="entry name" value="WD40"/>
    <property type="match status" value="3"/>
</dbReference>
<dbReference type="SUPFAM" id="SSF50978">
    <property type="entry name" value="WD40 repeat-like"/>
    <property type="match status" value="1"/>
</dbReference>
<gene>
    <name evidence="5" type="ORF">PCOR1329_LOCUS2524</name>
</gene>
<dbReference type="PROSITE" id="PS50082">
    <property type="entry name" value="WD_REPEATS_2"/>
    <property type="match status" value="1"/>
</dbReference>
<evidence type="ECO:0008006" key="7">
    <source>
        <dbReference type="Google" id="ProtNLM"/>
    </source>
</evidence>
<evidence type="ECO:0000313" key="5">
    <source>
        <dbReference type="EMBL" id="CAK0791718.1"/>
    </source>
</evidence>
<keyword evidence="2" id="KW-0677">Repeat</keyword>
<reference evidence="5" key="1">
    <citation type="submission" date="2023-10" db="EMBL/GenBank/DDBJ databases">
        <authorList>
            <person name="Chen Y."/>
            <person name="Shah S."/>
            <person name="Dougan E. K."/>
            <person name="Thang M."/>
            <person name="Chan C."/>
        </authorList>
    </citation>
    <scope>NUCLEOTIDE SEQUENCE [LARGE SCALE GENOMIC DNA]</scope>
</reference>
<dbReference type="Proteomes" id="UP001189429">
    <property type="component" value="Unassembled WGS sequence"/>
</dbReference>
<dbReference type="Gene3D" id="2.130.10.10">
    <property type="entry name" value="YVTN repeat-like/Quinoprotein amine dehydrogenase"/>
    <property type="match status" value="1"/>
</dbReference>
<evidence type="ECO:0000256" key="3">
    <source>
        <dbReference type="PROSITE-ProRule" id="PRU00221"/>
    </source>
</evidence>
<dbReference type="EMBL" id="CAUYUJ010000636">
    <property type="protein sequence ID" value="CAK0791718.1"/>
    <property type="molecule type" value="Genomic_DNA"/>
</dbReference>
<proteinExistence type="predicted"/>
<dbReference type="InterPro" id="IPR001680">
    <property type="entry name" value="WD40_rpt"/>
</dbReference>
<dbReference type="PANTHER" id="PTHR22889:SF0">
    <property type="entry name" value="WD REPEAT-CONTAINING PROTEIN 89"/>
    <property type="match status" value="1"/>
</dbReference>
<keyword evidence="6" id="KW-1185">Reference proteome</keyword>
<organism evidence="5 6">
    <name type="scientific">Prorocentrum cordatum</name>
    <dbReference type="NCBI Taxonomy" id="2364126"/>
    <lineage>
        <taxon>Eukaryota</taxon>
        <taxon>Sar</taxon>
        <taxon>Alveolata</taxon>
        <taxon>Dinophyceae</taxon>
        <taxon>Prorocentrales</taxon>
        <taxon>Prorocentraceae</taxon>
        <taxon>Prorocentrum</taxon>
    </lineage>
</organism>
<accession>A0ABN9PFP4</accession>
<dbReference type="InterPro" id="IPR036322">
    <property type="entry name" value="WD40_repeat_dom_sf"/>
</dbReference>
<feature type="region of interest" description="Disordered" evidence="4">
    <location>
        <begin position="290"/>
        <end position="318"/>
    </location>
</feature>
<feature type="repeat" description="WD" evidence="3">
    <location>
        <begin position="25"/>
        <end position="47"/>
    </location>
</feature>
<protein>
    <recommendedName>
        <fullName evidence="7">Target of rapamycin complex subunit LST8</fullName>
    </recommendedName>
</protein>
<keyword evidence="1 3" id="KW-0853">WD repeat</keyword>